<organism evidence="1 2">
    <name type="scientific">Thalassovita mangrovi</name>
    <dbReference type="NCBI Taxonomy" id="2692236"/>
    <lineage>
        <taxon>Bacteria</taxon>
        <taxon>Pseudomonadati</taxon>
        <taxon>Pseudomonadota</taxon>
        <taxon>Alphaproteobacteria</taxon>
        <taxon>Rhodobacterales</taxon>
        <taxon>Roseobacteraceae</taxon>
        <taxon>Thalassovita</taxon>
    </lineage>
</organism>
<dbReference type="InterPro" id="IPR027266">
    <property type="entry name" value="TrmE/GcvT-like"/>
</dbReference>
<dbReference type="Proteomes" id="UP000479043">
    <property type="component" value="Unassembled WGS sequence"/>
</dbReference>
<sequence length="187" mass="20295">MTELKPITALGAVAPRVLETVRYSLRENDGVAFASLVLPADRPAPAVFGIDLPEPGKYAQGDAGKSAFWTARHQWMIEGASLAETDFAAALKAELPEGRVSEQTDGWITFDIFGTKPEAITALLERIVNLPAATLDPGCATRTSFEHMSAYFVRRSDTHLSVIGMRTLAGSLWHALETVIRRLDVDG</sequence>
<name>A0A6L8LJM3_9RHOB</name>
<gene>
    <name evidence="1" type="ORF">GR167_13245</name>
</gene>
<dbReference type="EMBL" id="WWEN01000005">
    <property type="protein sequence ID" value="MYM56277.1"/>
    <property type="molecule type" value="Genomic_DNA"/>
</dbReference>
<keyword evidence="2" id="KW-1185">Reference proteome</keyword>
<dbReference type="AlphaFoldDB" id="A0A6L8LJM3"/>
<comment type="caution">
    <text evidence="1">The sequence shown here is derived from an EMBL/GenBank/DDBJ whole genome shotgun (WGS) entry which is preliminary data.</text>
</comment>
<protein>
    <submittedName>
        <fullName evidence="1">Sarcosine oxidase subunit gamma</fullName>
    </submittedName>
</protein>
<proteinExistence type="predicted"/>
<accession>A0A6L8LJM3</accession>
<dbReference type="RefSeq" id="WP_160974140.1">
    <property type="nucleotide sequence ID" value="NZ_WWEN01000005.1"/>
</dbReference>
<dbReference type="Gene3D" id="3.30.1360.120">
    <property type="entry name" value="Probable tRNA modification gtpase trme, domain 1"/>
    <property type="match status" value="1"/>
</dbReference>
<evidence type="ECO:0000313" key="1">
    <source>
        <dbReference type="EMBL" id="MYM56277.1"/>
    </source>
</evidence>
<evidence type="ECO:0000313" key="2">
    <source>
        <dbReference type="Proteomes" id="UP000479043"/>
    </source>
</evidence>
<reference evidence="1 2" key="1">
    <citation type="submission" date="2020-01" db="EMBL/GenBank/DDBJ databases">
        <authorList>
            <person name="Chen S."/>
        </authorList>
    </citation>
    <scope>NUCLEOTIDE SEQUENCE [LARGE SCALE GENOMIC DNA]</scope>
    <source>
        <strain evidence="1 2">GS-10</strain>
    </source>
</reference>